<keyword evidence="4 9" id="KW-0812">Transmembrane</keyword>
<organism evidence="10 11">
    <name type="scientific">Enterobacter roggenkampii</name>
    <dbReference type="NCBI Taxonomy" id="1812935"/>
    <lineage>
        <taxon>Bacteria</taxon>
        <taxon>Pseudomonadati</taxon>
        <taxon>Pseudomonadota</taxon>
        <taxon>Gammaproteobacteria</taxon>
        <taxon>Enterobacterales</taxon>
        <taxon>Enterobacteriaceae</taxon>
        <taxon>Enterobacter</taxon>
        <taxon>Enterobacter cloacae complex</taxon>
    </lineage>
</organism>
<evidence type="ECO:0000256" key="1">
    <source>
        <dbReference type="ARBA" id="ARBA00022448"/>
    </source>
</evidence>
<feature type="transmembrane region" description="Helical" evidence="9">
    <location>
        <begin position="6"/>
        <end position="27"/>
    </location>
</feature>
<keyword evidence="8 9" id="KW-0472">Membrane</keyword>
<proteinExistence type="predicted"/>
<dbReference type="Pfam" id="PF03814">
    <property type="entry name" value="KdpA"/>
    <property type="match status" value="1"/>
</dbReference>
<evidence type="ECO:0000313" key="10">
    <source>
        <dbReference type="EMBL" id="RDT52319.1"/>
    </source>
</evidence>
<comment type="caution">
    <text evidence="10">The sequence shown here is derived from an EMBL/GenBank/DDBJ whole genome shotgun (WGS) entry which is preliminary data.</text>
</comment>
<protein>
    <submittedName>
        <fullName evidence="10">Potassium-transporting ATPase subunit KdpA</fullName>
    </submittedName>
</protein>
<evidence type="ECO:0000256" key="3">
    <source>
        <dbReference type="ARBA" id="ARBA00022538"/>
    </source>
</evidence>
<dbReference type="AlphaFoldDB" id="A0ABD7GNS8"/>
<keyword evidence="3" id="KW-0633">Potassium transport</keyword>
<keyword evidence="7" id="KW-0406">Ion transport</keyword>
<name>A0ABD7GNS8_9ENTR</name>
<evidence type="ECO:0000256" key="9">
    <source>
        <dbReference type="SAM" id="Phobius"/>
    </source>
</evidence>
<evidence type="ECO:0000313" key="11">
    <source>
        <dbReference type="Proteomes" id="UP000255291"/>
    </source>
</evidence>
<dbReference type="PANTHER" id="PTHR30607">
    <property type="entry name" value="POTASSIUM-TRANSPORTING ATPASE A CHAIN"/>
    <property type="match status" value="1"/>
</dbReference>
<gene>
    <name evidence="10" type="ORF">DXF87_26090</name>
</gene>
<keyword evidence="6 9" id="KW-1133">Transmembrane helix</keyword>
<feature type="non-terminal residue" evidence="10">
    <location>
        <position position="75"/>
    </location>
</feature>
<evidence type="ECO:0000256" key="4">
    <source>
        <dbReference type="ARBA" id="ARBA00022692"/>
    </source>
</evidence>
<evidence type="ECO:0000256" key="8">
    <source>
        <dbReference type="ARBA" id="ARBA00023136"/>
    </source>
</evidence>
<dbReference type="PANTHER" id="PTHR30607:SF2">
    <property type="entry name" value="POTASSIUM-TRANSPORTING ATPASE POTASSIUM-BINDING SUBUNIT"/>
    <property type="match status" value="1"/>
</dbReference>
<evidence type="ECO:0000256" key="5">
    <source>
        <dbReference type="ARBA" id="ARBA00022958"/>
    </source>
</evidence>
<evidence type="ECO:0000256" key="2">
    <source>
        <dbReference type="ARBA" id="ARBA00022475"/>
    </source>
</evidence>
<dbReference type="Proteomes" id="UP000255291">
    <property type="component" value="Unassembled WGS sequence"/>
</dbReference>
<keyword evidence="5" id="KW-0630">Potassium</keyword>
<keyword evidence="1" id="KW-0813">Transport</keyword>
<sequence>MNTELIGIIATFGLTVAIAIPLGKYLAKVFAGEKVWTDFINPIEKLIYKLSGINPKEQMDWKQHLKVLLLINSIW</sequence>
<dbReference type="RefSeq" id="WP_165852709.1">
    <property type="nucleotide sequence ID" value="NZ_QRBW01000328.1"/>
</dbReference>
<evidence type="ECO:0000256" key="7">
    <source>
        <dbReference type="ARBA" id="ARBA00023065"/>
    </source>
</evidence>
<dbReference type="EMBL" id="QRBW01000328">
    <property type="protein sequence ID" value="RDT52319.1"/>
    <property type="molecule type" value="Genomic_DNA"/>
</dbReference>
<reference evidence="10 11" key="1">
    <citation type="submission" date="2018-07" db="EMBL/GenBank/DDBJ databases">
        <title>The use of a cohorting ward and systematic surveillance cultures for the control of a Klebsiella pneumoniae carbapenemase (KPC)-producing Enterobacteriaceae outbreak.</title>
        <authorList>
            <person name="Doi Y."/>
        </authorList>
    </citation>
    <scope>NUCLEOTIDE SEQUENCE [LARGE SCALE GENOMIC DNA]</scope>
    <source>
        <strain evidence="10 11">1-RC-17-04017</strain>
    </source>
</reference>
<accession>A0ABD7GNS8</accession>
<dbReference type="GO" id="GO:0006813">
    <property type="term" value="P:potassium ion transport"/>
    <property type="evidence" value="ECO:0007669"/>
    <property type="project" value="UniProtKB-KW"/>
</dbReference>
<keyword evidence="2" id="KW-1003">Cell membrane</keyword>
<dbReference type="InterPro" id="IPR004623">
    <property type="entry name" value="KdpA"/>
</dbReference>
<evidence type="ECO:0000256" key="6">
    <source>
        <dbReference type="ARBA" id="ARBA00022989"/>
    </source>
</evidence>